<accession>A0ABD1W4F3</accession>
<reference evidence="3" key="1">
    <citation type="submission" date="2024-07" db="EMBL/GenBank/DDBJ databases">
        <title>Two chromosome-level genome assemblies of Korean endemic species Abeliophyllum distichum and Forsythia ovata (Oleaceae).</title>
        <authorList>
            <person name="Jang H."/>
        </authorList>
    </citation>
    <scope>NUCLEOTIDE SEQUENCE [LARGE SCALE GENOMIC DNA]</scope>
</reference>
<evidence type="ECO:0000313" key="3">
    <source>
        <dbReference type="Proteomes" id="UP001604277"/>
    </source>
</evidence>
<protein>
    <submittedName>
        <fullName evidence="2">Protein TIC</fullName>
    </submittedName>
</protein>
<dbReference type="Pfam" id="PF12263">
    <property type="entry name" value="DUF3611"/>
    <property type="match status" value="1"/>
</dbReference>
<dbReference type="AlphaFoldDB" id="A0ABD1W4F3"/>
<keyword evidence="3" id="KW-1185">Reference proteome</keyword>
<evidence type="ECO:0000256" key="1">
    <source>
        <dbReference type="SAM" id="Phobius"/>
    </source>
</evidence>
<dbReference type="Proteomes" id="UP001604277">
    <property type="component" value="Unassembled WGS sequence"/>
</dbReference>
<name>A0ABD1W4F3_9LAMI</name>
<evidence type="ECO:0000313" key="2">
    <source>
        <dbReference type="EMBL" id="KAL2544546.1"/>
    </source>
</evidence>
<keyword evidence="1" id="KW-0472">Membrane</keyword>
<gene>
    <name evidence="2" type="ORF">Fot_13779</name>
</gene>
<comment type="caution">
    <text evidence="2">The sequence shown here is derived from an EMBL/GenBank/DDBJ whole genome shotgun (WGS) entry which is preliminary data.</text>
</comment>
<dbReference type="PANTHER" id="PTHR34548">
    <property type="entry name" value="PROTEIN TIC 21, CHLOROPLASTIC"/>
    <property type="match status" value="1"/>
</dbReference>
<dbReference type="PANTHER" id="PTHR34548:SF2">
    <property type="entry name" value="PROTEIN TIC 21, CHLOROPLASTIC"/>
    <property type="match status" value="1"/>
</dbReference>
<keyword evidence="1" id="KW-1133">Transmembrane helix</keyword>
<organism evidence="2 3">
    <name type="scientific">Forsythia ovata</name>
    <dbReference type="NCBI Taxonomy" id="205694"/>
    <lineage>
        <taxon>Eukaryota</taxon>
        <taxon>Viridiplantae</taxon>
        <taxon>Streptophyta</taxon>
        <taxon>Embryophyta</taxon>
        <taxon>Tracheophyta</taxon>
        <taxon>Spermatophyta</taxon>
        <taxon>Magnoliopsida</taxon>
        <taxon>eudicotyledons</taxon>
        <taxon>Gunneridae</taxon>
        <taxon>Pentapetalae</taxon>
        <taxon>asterids</taxon>
        <taxon>lamiids</taxon>
        <taxon>Lamiales</taxon>
        <taxon>Oleaceae</taxon>
        <taxon>Forsythieae</taxon>
        <taxon>Forsythia</taxon>
    </lineage>
</organism>
<dbReference type="EMBL" id="JBFOLJ010000004">
    <property type="protein sequence ID" value="KAL2544546.1"/>
    <property type="molecule type" value="Genomic_DNA"/>
</dbReference>
<keyword evidence="1" id="KW-0812">Transmembrane</keyword>
<dbReference type="InterPro" id="IPR022051">
    <property type="entry name" value="DUF3611"/>
</dbReference>
<feature type="transmembrane region" description="Helical" evidence="1">
    <location>
        <begin position="63"/>
        <end position="84"/>
    </location>
</feature>
<sequence>MKKNRPQYTLARKPKTVPVKGVTDSFRDGLKKVGKSFKEIGEHFEVFEEIGRFRVLGTITSPITFYATAGGIAAAFISVFLSFGCTRLSDKLQKTANDPSKIALIRLHPDCIIIRRFSFSDFVSKDTSIQTQLFIPKMNTIGNFDTNSNAGTSEGSIPTGTYCHMD</sequence>
<proteinExistence type="predicted"/>